<dbReference type="EMBL" id="CP000848">
    <property type="protein sequence ID" value="ABV75621.1"/>
    <property type="molecule type" value="Genomic_DNA"/>
</dbReference>
<keyword evidence="1" id="KW-0472">Membrane</keyword>
<dbReference type="Proteomes" id="UP000006832">
    <property type="component" value="Chromosome"/>
</dbReference>
<dbReference type="KEGG" id="rri:A1G_00125"/>
<keyword evidence="1" id="KW-1133">Transmembrane helix</keyword>
<reference evidence="3" key="1">
    <citation type="submission" date="2007-09" db="EMBL/GenBank/DDBJ databases">
        <title>Complete genome sequence of Rickettsia rickettsii.</title>
        <authorList>
            <person name="Madan A."/>
            <person name="Fahey J."/>
            <person name="Helton E."/>
            <person name="Ketteman M."/>
            <person name="Madan A."/>
            <person name="Rodrigues S."/>
            <person name="Sanchez A."/>
            <person name="Dasch G."/>
            <person name="Eremeeva M."/>
        </authorList>
    </citation>
    <scope>NUCLEOTIDE SEQUENCE [LARGE SCALE GENOMIC DNA]</scope>
    <source>
        <strain evidence="3">Sheila Smith</strain>
    </source>
</reference>
<evidence type="ECO:0000313" key="2">
    <source>
        <dbReference type="EMBL" id="ABV75621.1"/>
    </source>
</evidence>
<evidence type="ECO:0000313" key="3">
    <source>
        <dbReference type="Proteomes" id="UP000006832"/>
    </source>
</evidence>
<feature type="transmembrane region" description="Helical" evidence="1">
    <location>
        <begin position="6"/>
        <end position="24"/>
    </location>
</feature>
<name>A0A0H3AV12_RICRS</name>
<organism evidence="2 3">
    <name type="scientific">Rickettsia rickettsii (strain Sheila Smith)</name>
    <dbReference type="NCBI Taxonomy" id="392021"/>
    <lineage>
        <taxon>Bacteria</taxon>
        <taxon>Pseudomonadati</taxon>
        <taxon>Pseudomonadota</taxon>
        <taxon>Alphaproteobacteria</taxon>
        <taxon>Rickettsiales</taxon>
        <taxon>Rickettsiaceae</taxon>
        <taxon>Rickettsieae</taxon>
        <taxon>Rickettsia</taxon>
        <taxon>spotted fever group</taxon>
    </lineage>
</organism>
<accession>A0A0H3AV12</accession>
<dbReference type="AlphaFoldDB" id="A0A0H3AV12"/>
<dbReference type="HOGENOM" id="CLU_3332386_0_0_5"/>
<sequence>MRLNTTYPPIIVGFIDSILPLIVYKAFRYVNLLHDIQR</sequence>
<gene>
    <name evidence="2" type="ordered locus">A1G_00125</name>
</gene>
<evidence type="ECO:0000256" key="1">
    <source>
        <dbReference type="SAM" id="Phobius"/>
    </source>
</evidence>
<proteinExistence type="predicted"/>
<keyword evidence="1" id="KW-0812">Transmembrane</keyword>
<protein>
    <submittedName>
        <fullName evidence="2">Uncharacterized protein</fullName>
    </submittedName>
</protein>